<sequence length="156" mass="17994">TNIEFDNNVDANAISGRLRPGVSDYDENAVNSLKTVMRYNPLKTRRKRTDFNKSIFSLKTAIDEYSRDSTSTSDRASIPPAMPVFEVNYTPLPSRFREMHPKKVLKKMLSRKRPQDLYQFEAESIDDVNDDVSQPCDEHAPVKRKHLNFLTIESQV</sequence>
<reference evidence="1 2" key="1">
    <citation type="submission" date="2019-01" db="EMBL/GenBank/DDBJ databases">
        <title>A draft genome assembly of the solar-powered sea slug Elysia chlorotica.</title>
        <authorList>
            <person name="Cai H."/>
            <person name="Li Q."/>
            <person name="Fang X."/>
            <person name="Li J."/>
            <person name="Curtis N.E."/>
            <person name="Altenburger A."/>
            <person name="Shibata T."/>
            <person name="Feng M."/>
            <person name="Maeda T."/>
            <person name="Schwartz J.A."/>
            <person name="Shigenobu S."/>
            <person name="Lundholm N."/>
            <person name="Nishiyama T."/>
            <person name="Yang H."/>
            <person name="Hasebe M."/>
            <person name="Li S."/>
            <person name="Pierce S.K."/>
            <person name="Wang J."/>
        </authorList>
    </citation>
    <scope>NUCLEOTIDE SEQUENCE [LARGE SCALE GENOMIC DNA]</scope>
    <source>
        <strain evidence="1">EC2010</strain>
        <tissue evidence="1">Whole organism of an adult</tissue>
    </source>
</reference>
<protein>
    <submittedName>
        <fullName evidence="1">Uncharacterized protein</fullName>
    </submittedName>
</protein>
<evidence type="ECO:0000313" key="1">
    <source>
        <dbReference type="EMBL" id="RUS71501.1"/>
    </source>
</evidence>
<evidence type="ECO:0000313" key="2">
    <source>
        <dbReference type="Proteomes" id="UP000271974"/>
    </source>
</evidence>
<organism evidence="1 2">
    <name type="scientific">Elysia chlorotica</name>
    <name type="common">Eastern emerald elysia</name>
    <name type="synonym">Sea slug</name>
    <dbReference type="NCBI Taxonomy" id="188477"/>
    <lineage>
        <taxon>Eukaryota</taxon>
        <taxon>Metazoa</taxon>
        <taxon>Spiralia</taxon>
        <taxon>Lophotrochozoa</taxon>
        <taxon>Mollusca</taxon>
        <taxon>Gastropoda</taxon>
        <taxon>Heterobranchia</taxon>
        <taxon>Euthyneura</taxon>
        <taxon>Panpulmonata</taxon>
        <taxon>Sacoglossa</taxon>
        <taxon>Placobranchoidea</taxon>
        <taxon>Plakobranchidae</taxon>
        <taxon>Elysia</taxon>
    </lineage>
</organism>
<proteinExistence type="predicted"/>
<dbReference type="EMBL" id="RQTK01001204">
    <property type="protein sequence ID" value="RUS71501.1"/>
    <property type="molecule type" value="Genomic_DNA"/>
</dbReference>
<dbReference type="AlphaFoldDB" id="A0A3S1AZZ7"/>
<feature type="non-terminal residue" evidence="1">
    <location>
        <position position="1"/>
    </location>
</feature>
<accession>A0A3S1AZZ7</accession>
<keyword evidence="2" id="KW-1185">Reference proteome</keyword>
<gene>
    <name evidence="1" type="ORF">EGW08_020752</name>
</gene>
<dbReference type="Proteomes" id="UP000271974">
    <property type="component" value="Unassembled WGS sequence"/>
</dbReference>
<name>A0A3S1AZZ7_ELYCH</name>
<comment type="caution">
    <text evidence="1">The sequence shown here is derived from an EMBL/GenBank/DDBJ whole genome shotgun (WGS) entry which is preliminary data.</text>
</comment>